<dbReference type="CDD" id="cd04301">
    <property type="entry name" value="NAT_SF"/>
    <property type="match status" value="1"/>
</dbReference>
<dbReference type="GO" id="GO:0016747">
    <property type="term" value="F:acyltransferase activity, transferring groups other than amino-acyl groups"/>
    <property type="evidence" value="ECO:0007669"/>
    <property type="project" value="InterPro"/>
</dbReference>
<feature type="domain" description="N-acetyltransferase" evidence="3">
    <location>
        <begin position="3"/>
        <end position="154"/>
    </location>
</feature>
<dbReference type="AlphaFoldDB" id="A0A0G3BUB5"/>
<name>A0A0G3BUB5_9BURK</name>
<dbReference type="InterPro" id="IPR016181">
    <property type="entry name" value="Acyl_CoA_acyltransferase"/>
</dbReference>
<dbReference type="EMBL" id="CP011371">
    <property type="protein sequence ID" value="AKJ30956.1"/>
    <property type="molecule type" value="Genomic_DNA"/>
</dbReference>
<evidence type="ECO:0000256" key="2">
    <source>
        <dbReference type="ARBA" id="ARBA00023315"/>
    </source>
</evidence>
<dbReference type="SUPFAM" id="SSF55729">
    <property type="entry name" value="Acyl-CoA N-acyltransferases (Nat)"/>
    <property type="match status" value="1"/>
</dbReference>
<dbReference type="KEGG" id="pbh:AAW51_4265"/>
<evidence type="ECO:0000313" key="4">
    <source>
        <dbReference type="EMBL" id="AKJ30956.1"/>
    </source>
</evidence>
<dbReference type="Pfam" id="PF00583">
    <property type="entry name" value="Acetyltransf_1"/>
    <property type="match status" value="1"/>
</dbReference>
<dbReference type="InterPro" id="IPR050832">
    <property type="entry name" value="Bact_Acetyltransf"/>
</dbReference>
<protein>
    <submittedName>
        <fullName evidence="4">Histone acetyltransferase HPA2</fullName>
    </submittedName>
</protein>
<evidence type="ECO:0000259" key="3">
    <source>
        <dbReference type="PROSITE" id="PS51186"/>
    </source>
</evidence>
<dbReference type="PROSITE" id="PS51186">
    <property type="entry name" value="GNAT"/>
    <property type="match status" value="1"/>
</dbReference>
<dbReference type="PANTHER" id="PTHR43877">
    <property type="entry name" value="AMINOALKYLPHOSPHONATE N-ACETYLTRANSFERASE-RELATED-RELATED"/>
    <property type="match status" value="1"/>
</dbReference>
<dbReference type="PANTHER" id="PTHR43877:SF2">
    <property type="entry name" value="AMINOALKYLPHOSPHONATE N-ACETYLTRANSFERASE-RELATED"/>
    <property type="match status" value="1"/>
</dbReference>
<evidence type="ECO:0000313" key="5">
    <source>
        <dbReference type="Proteomes" id="UP000035352"/>
    </source>
</evidence>
<dbReference type="Gene3D" id="3.40.630.30">
    <property type="match status" value="1"/>
</dbReference>
<reference evidence="4 5" key="1">
    <citation type="submission" date="2015-05" db="EMBL/GenBank/DDBJ databases">
        <authorList>
            <person name="Tang B."/>
            <person name="Yu Y."/>
        </authorList>
    </citation>
    <scope>NUCLEOTIDE SEQUENCE [LARGE SCALE GENOMIC DNA]</scope>
    <source>
        <strain evidence="4 5">DSM 7029</strain>
    </source>
</reference>
<dbReference type="OrthoDB" id="9803233at2"/>
<keyword evidence="5" id="KW-1185">Reference proteome</keyword>
<dbReference type="RefSeq" id="WP_047196196.1">
    <property type="nucleotide sequence ID" value="NZ_CP011371.1"/>
</dbReference>
<accession>A0A0G3BUB5</accession>
<proteinExistence type="predicted"/>
<keyword evidence="1 4" id="KW-0808">Transferase</keyword>
<dbReference type="InterPro" id="IPR000182">
    <property type="entry name" value="GNAT_dom"/>
</dbReference>
<keyword evidence="2" id="KW-0012">Acyltransferase</keyword>
<dbReference type="Proteomes" id="UP000035352">
    <property type="component" value="Chromosome"/>
</dbReference>
<evidence type="ECO:0000256" key="1">
    <source>
        <dbReference type="ARBA" id="ARBA00022679"/>
    </source>
</evidence>
<organism evidence="4 5">
    <name type="scientific">Caldimonas brevitalea</name>
    <dbReference type="NCBI Taxonomy" id="413882"/>
    <lineage>
        <taxon>Bacteria</taxon>
        <taxon>Pseudomonadati</taxon>
        <taxon>Pseudomonadota</taxon>
        <taxon>Betaproteobacteria</taxon>
        <taxon>Burkholderiales</taxon>
        <taxon>Sphaerotilaceae</taxon>
        <taxon>Caldimonas</taxon>
    </lineage>
</organism>
<dbReference type="STRING" id="413882.AAW51_4265"/>
<sequence>MKIELVDSTPHHPDALSLLDELSAELRAITGSDGTARFRTGDLDHPRSVFLLARQDGRAVGCGALRPLEAAGDPHVAEIKRMYARERGRGIGAAVLAALEARAHSFGYREIWLETRKVNLKAVGFYQRLGYRVRENYGPYVGRTEAVCFEKALPGA</sequence>
<gene>
    <name evidence="4" type="ORF">AAW51_4265</name>
</gene>